<evidence type="ECO:0000259" key="1">
    <source>
        <dbReference type="Pfam" id="PF25109"/>
    </source>
</evidence>
<reference evidence="2" key="2">
    <citation type="submission" date="2021-07" db="EMBL/GenBank/DDBJ databases">
        <title>Giant CbK-like Caulobacter bacteriophages have genetically divergent genomes.</title>
        <authorList>
            <person name="Wilson K."/>
            <person name="Ely B."/>
        </authorList>
    </citation>
    <scope>NUCLEOTIDE SEQUENCE</scope>
</reference>
<reference evidence="2" key="1">
    <citation type="submission" date="2018-07" db="EMBL/GenBank/DDBJ databases">
        <authorList>
            <person name="Wilson K.M."/>
            <person name="Ely B."/>
        </authorList>
    </citation>
    <scope>NUCLEOTIDE SEQUENCE</scope>
</reference>
<evidence type="ECO:0000313" key="2">
    <source>
        <dbReference type="EMBL" id="AXQ69761.1"/>
    </source>
</evidence>
<keyword evidence="2" id="KW-0418">Kinase</keyword>
<sequence length="351" mass="38699">MGYYIFDFDGTIAWIDHRRHLVAMKKWDEFFQACDQDEPVHAVLNIMKDLIQAGHRVEIWSGRSDIVFEKSAVWLEAQGIDRAHLKRMRVEGDNTPDEKLKLSWLLEERALGNEPDAIFDDRQKVVDMWRDNGVACFQVAPGDFDEPPRVRPYGVYVDGGVPLLTVLIGISGAGKSTFASRHFDPATIVSSDAFRRLLTGSPHIQDRNAAVFAAVHKVVAARMDGGLPTVVDATNIRRADRVALAKLAPKGVKVAYVLIDRPIEDVRKTAGAVRVGVVKRDGSGEMDMLTKHASVLKSNMKDIKKGDDQENVEVFLAGEDYLKAIEARGAAYAASEALSVAQMVMGVTQGA</sequence>
<dbReference type="Proteomes" id="UP000259683">
    <property type="component" value="Segment"/>
</dbReference>
<proteinExistence type="predicted"/>
<dbReference type="EMBL" id="MH588547">
    <property type="protein sequence ID" value="AXQ69761.1"/>
    <property type="molecule type" value="Genomic_DNA"/>
</dbReference>
<keyword evidence="2" id="KW-0808">Transferase</keyword>
<dbReference type="Pfam" id="PF13671">
    <property type="entry name" value="AAA_33"/>
    <property type="match status" value="1"/>
</dbReference>
<dbReference type="InterPro" id="IPR027417">
    <property type="entry name" value="P-loop_NTPase"/>
</dbReference>
<dbReference type="InterPro" id="IPR056782">
    <property type="entry name" value="HAD_PNKP"/>
</dbReference>
<organism evidence="2 3">
    <name type="scientific">Caulobacter phage CcrSC</name>
    <dbReference type="NCBI Taxonomy" id="2283272"/>
    <lineage>
        <taxon>Viruses</taxon>
        <taxon>Duplodnaviria</taxon>
        <taxon>Heunggongvirae</taxon>
        <taxon>Uroviricota</taxon>
        <taxon>Caudoviricetes</taxon>
        <taxon>Jeanschmidtviridae</taxon>
        <taxon>Bertelyvirus</taxon>
        <taxon>Bertelyvirus SC</taxon>
    </lineage>
</organism>
<keyword evidence="3" id="KW-1185">Reference proteome</keyword>
<dbReference type="Pfam" id="PF25109">
    <property type="entry name" value="HAD_PNKP"/>
    <property type="match status" value="1"/>
</dbReference>
<feature type="domain" description="Polynucleotide kinase PNKP phosphatase" evidence="1">
    <location>
        <begin position="4"/>
        <end position="144"/>
    </location>
</feature>
<dbReference type="GO" id="GO:0016301">
    <property type="term" value="F:kinase activity"/>
    <property type="evidence" value="ECO:0007669"/>
    <property type="project" value="UniProtKB-KW"/>
</dbReference>
<dbReference type="InterPro" id="IPR023214">
    <property type="entry name" value="HAD_sf"/>
</dbReference>
<protein>
    <submittedName>
        <fullName evidence="2">3'-phosphatase, 5'-polynucleotide kinase</fullName>
    </submittedName>
</protein>
<name>A0A385ED15_9CAUD</name>
<dbReference type="Gene3D" id="3.40.50.1000">
    <property type="entry name" value="HAD superfamily/HAD-like"/>
    <property type="match status" value="1"/>
</dbReference>
<dbReference type="SUPFAM" id="SSF56784">
    <property type="entry name" value="HAD-like"/>
    <property type="match status" value="1"/>
</dbReference>
<gene>
    <name evidence="2" type="ORF">CcrSC_gp179c</name>
</gene>
<accession>A0A385ED15</accession>
<evidence type="ECO:0000313" key="3">
    <source>
        <dbReference type="Proteomes" id="UP000259683"/>
    </source>
</evidence>
<dbReference type="SUPFAM" id="SSF52540">
    <property type="entry name" value="P-loop containing nucleoside triphosphate hydrolases"/>
    <property type="match status" value="1"/>
</dbReference>
<dbReference type="InterPro" id="IPR036412">
    <property type="entry name" value="HAD-like_sf"/>
</dbReference>
<dbReference type="Gene3D" id="3.40.50.300">
    <property type="entry name" value="P-loop containing nucleotide triphosphate hydrolases"/>
    <property type="match status" value="1"/>
</dbReference>